<evidence type="ECO:0000313" key="4">
    <source>
        <dbReference type="Proteomes" id="UP000274756"/>
    </source>
</evidence>
<keyword evidence="1" id="KW-0812">Transmembrane</keyword>
<dbReference type="Proteomes" id="UP000274756">
    <property type="component" value="Unassembled WGS sequence"/>
</dbReference>
<dbReference type="WBParaSite" id="DME_0001020901-mRNA-1">
    <property type="protein sequence ID" value="DME_0001020901-mRNA-1"/>
    <property type="gene ID" value="DME_0001020901"/>
</dbReference>
<proteinExistence type="predicted"/>
<accession>A0A0N4UQC8</accession>
<evidence type="ECO:0000313" key="3">
    <source>
        <dbReference type="Proteomes" id="UP000038040"/>
    </source>
</evidence>
<feature type="transmembrane region" description="Helical" evidence="1">
    <location>
        <begin position="83"/>
        <end position="101"/>
    </location>
</feature>
<dbReference type="Proteomes" id="UP000038040">
    <property type="component" value="Unplaced"/>
</dbReference>
<evidence type="ECO:0000313" key="2">
    <source>
        <dbReference type="EMBL" id="VDN53743.1"/>
    </source>
</evidence>
<evidence type="ECO:0000313" key="5">
    <source>
        <dbReference type="WBParaSite" id="DME_0001020901-mRNA-1"/>
    </source>
</evidence>
<keyword evidence="1" id="KW-1133">Transmembrane helix</keyword>
<name>A0A0N4UQC8_DRAME</name>
<dbReference type="AlphaFoldDB" id="A0A0N4UQC8"/>
<evidence type="ECO:0000256" key="1">
    <source>
        <dbReference type="SAM" id="Phobius"/>
    </source>
</evidence>
<dbReference type="EMBL" id="UYYG01000173">
    <property type="protein sequence ID" value="VDN53743.1"/>
    <property type="molecule type" value="Genomic_DNA"/>
</dbReference>
<protein>
    <submittedName>
        <fullName evidence="5">Activin_recp domain-containing protein</fullName>
    </submittedName>
</protein>
<organism evidence="3 5">
    <name type="scientific">Dracunculus medinensis</name>
    <name type="common">Guinea worm</name>
    <dbReference type="NCBI Taxonomy" id="318479"/>
    <lineage>
        <taxon>Eukaryota</taxon>
        <taxon>Metazoa</taxon>
        <taxon>Ecdysozoa</taxon>
        <taxon>Nematoda</taxon>
        <taxon>Chromadorea</taxon>
        <taxon>Rhabditida</taxon>
        <taxon>Spirurina</taxon>
        <taxon>Dracunculoidea</taxon>
        <taxon>Dracunculidae</taxon>
        <taxon>Dracunculus</taxon>
    </lineage>
</organism>
<keyword evidence="4" id="KW-1185">Reference proteome</keyword>
<reference evidence="2 4" key="2">
    <citation type="submission" date="2018-11" db="EMBL/GenBank/DDBJ databases">
        <authorList>
            <consortium name="Pathogen Informatics"/>
        </authorList>
    </citation>
    <scope>NUCLEOTIDE SEQUENCE [LARGE SCALE GENOMIC DNA]</scope>
</reference>
<keyword evidence="1" id="KW-0472">Membrane</keyword>
<sequence>MLDHSITGVHYACSRSEWNETQCEQRTTKSGAIVNVCACKSADYCNYRKWPQKNAKIYDNFYDDSTNEHSIIKSSSNRRSNGLLFNHFIFIIFIFFFFFSLF</sequence>
<dbReference type="OrthoDB" id="5821200at2759"/>
<gene>
    <name evidence="2" type="ORF">DME_LOCUS3716</name>
</gene>
<reference evidence="5" key="1">
    <citation type="submission" date="2017-02" db="UniProtKB">
        <authorList>
            <consortium name="WormBaseParasite"/>
        </authorList>
    </citation>
    <scope>IDENTIFICATION</scope>
</reference>